<feature type="domain" description="PAC" evidence="20">
    <location>
        <begin position="222"/>
        <end position="274"/>
    </location>
</feature>
<dbReference type="Pfam" id="PF07701">
    <property type="entry name" value="HNOBA"/>
    <property type="match status" value="2"/>
</dbReference>
<dbReference type="EMBL" id="BTPD01000010">
    <property type="protein sequence ID" value="GMQ30604.1"/>
    <property type="molecule type" value="Genomic_DNA"/>
</dbReference>
<dbReference type="InterPro" id="IPR011645">
    <property type="entry name" value="HNOB_dom_associated"/>
</dbReference>
<dbReference type="InterPro" id="IPR011006">
    <property type="entry name" value="CheY-like_superfamily"/>
</dbReference>
<keyword evidence="3" id="KW-1003">Cell membrane</keyword>
<evidence type="ECO:0000259" key="18">
    <source>
        <dbReference type="PROSITE" id="PS50110"/>
    </source>
</evidence>
<dbReference type="InterPro" id="IPR000014">
    <property type="entry name" value="PAS"/>
</dbReference>
<feature type="coiled-coil region" evidence="16">
    <location>
        <begin position="128"/>
        <end position="155"/>
    </location>
</feature>
<dbReference type="PROSITE" id="PS50894">
    <property type="entry name" value="HPT"/>
    <property type="match status" value="1"/>
</dbReference>
<keyword evidence="9" id="KW-0418">Kinase</keyword>
<feature type="domain" description="PAS" evidence="19">
    <location>
        <begin position="148"/>
        <end position="220"/>
    </location>
</feature>
<feature type="domain" description="HPt" evidence="21">
    <location>
        <begin position="1246"/>
        <end position="1340"/>
    </location>
</feature>
<dbReference type="CDD" id="cd00082">
    <property type="entry name" value="HisKA"/>
    <property type="match status" value="1"/>
</dbReference>
<dbReference type="CDD" id="cd17546">
    <property type="entry name" value="REC_hyHK_CKI1_RcsC-like"/>
    <property type="match status" value="1"/>
</dbReference>
<evidence type="ECO:0000256" key="11">
    <source>
        <dbReference type="ARBA" id="ARBA00022989"/>
    </source>
</evidence>
<name>A0ABQ6PRH1_9BACT</name>
<dbReference type="InterPro" id="IPR042463">
    <property type="entry name" value="HNOB_dom_associated_sf"/>
</dbReference>
<dbReference type="SUPFAM" id="SSF52172">
    <property type="entry name" value="CheY-like"/>
    <property type="match status" value="1"/>
</dbReference>
<dbReference type="Pfam" id="PF13426">
    <property type="entry name" value="PAS_9"/>
    <property type="match status" value="2"/>
</dbReference>
<protein>
    <recommendedName>
        <fullName evidence="24">Guanylate cyclase</fullName>
    </recommendedName>
</protein>
<keyword evidence="7" id="KW-0812">Transmembrane</keyword>
<feature type="domain" description="PAC" evidence="20">
    <location>
        <begin position="351"/>
        <end position="404"/>
    </location>
</feature>
<keyword evidence="6" id="KW-0808">Transferase</keyword>
<evidence type="ECO:0000256" key="1">
    <source>
        <dbReference type="ARBA" id="ARBA00000085"/>
    </source>
</evidence>
<dbReference type="Gene3D" id="3.30.450.40">
    <property type="match status" value="1"/>
</dbReference>
<evidence type="ECO:0000256" key="10">
    <source>
        <dbReference type="ARBA" id="ARBA00022840"/>
    </source>
</evidence>
<evidence type="ECO:0000256" key="6">
    <source>
        <dbReference type="ARBA" id="ARBA00022679"/>
    </source>
</evidence>
<feature type="domain" description="PAS" evidence="19">
    <location>
        <begin position="405"/>
        <end position="478"/>
    </location>
</feature>
<dbReference type="InterPro" id="IPR029016">
    <property type="entry name" value="GAF-like_dom_sf"/>
</dbReference>
<feature type="modified residue" description="4-aspartylphosphate" evidence="15">
    <location>
        <position position="1147"/>
    </location>
</feature>
<dbReference type="InterPro" id="IPR003661">
    <property type="entry name" value="HisK_dim/P_dom"/>
</dbReference>
<dbReference type="InterPro" id="IPR005467">
    <property type="entry name" value="His_kinase_dom"/>
</dbReference>
<dbReference type="Pfam" id="PF00512">
    <property type="entry name" value="HisKA"/>
    <property type="match status" value="1"/>
</dbReference>
<keyword evidence="12" id="KW-0472">Membrane</keyword>
<evidence type="ECO:0000259" key="21">
    <source>
        <dbReference type="PROSITE" id="PS50894"/>
    </source>
</evidence>
<keyword evidence="5 15" id="KW-0597">Phosphoprotein</keyword>
<evidence type="ECO:0000259" key="20">
    <source>
        <dbReference type="PROSITE" id="PS50113"/>
    </source>
</evidence>
<dbReference type="SUPFAM" id="SSF55874">
    <property type="entry name" value="ATPase domain of HSP90 chaperone/DNA topoisomerase II/histidine kinase"/>
    <property type="match status" value="1"/>
</dbReference>
<evidence type="ECO:0000256" key="12">
    <source>
        <dbReference type="ARBA" id="ARBA00023136"/>
    </source>
</evidence>
<comment type="caution">
    <text evidence="22">The sequence shown here is derived from an EMBL/GenBank/DDBJ whole genome shotgun (WGS) entry which is preliminary data.</text>
</comment>
<evidence type="ECO:0008006" key="24">
    <source>
        <dbReference type="Google" id="ProtNLM"/>
    </source>
</evidence>
<dbReference type="CDD" id="cd00130">
    <property type="entry name" value="PAS"/>
    <property type="match status" value="3"/>
</dbReference>
<feature type="domain" description="Histidine kinase" evidence="17">
    <location>
        <begin position="853"/>
        <end position="1075"/>
    </location>
</feature>
<dbReference type="Gene3D" id="3.30.450.20">
    <property type="entry name" value="PAS domain"/>
    <property type="match status" value="4"/>
</dbReference>
<dbReference type="Gene3D" id="1.20.120.160">
    <property type="entry name" value="HPT domain"/>
    <property type="match status" value="1"/>
</dbReference>
<evidence type="ECO:0000259" key="17">
    <source>
        <dbReference type="PROSITE" id="PS50109"/>
    </source>
</evidence>
<evidence type="ECO:0000256" key="16">
    <source>
        <dbReference type="SAM" id="Coils"/>
    </source>
</evidence>
<dbReference type="SUPFAM" id="SSF55781">
    <property type="entry name" value="GAF domain-like"/>
    <property type="match status" value="1"/>
</dbReference>
<dbReference type="InterPro" id="IPR001610">
    <property type="entry name" value="PAC"/>
</dbReference>
<feature type="domain" description="Response regulatory" evidence="18">
    <location>
        <begin position="1098"/>
        <end position="1213"/>
    </location>
</feature>
<evidence type="ECO:0000259" key="19">
    <source>
        <dbReference type="PROSITE" id="PS50112"/>
    </source>
</evidence>
<dbReference type="SMART" id="SM00387">
    <property type="entry name" value="HATPase_c"/>
    <property type="match status" value="1"/>
</dbReference>
<dbReference type="InterPro" id="IPR008207">
    <property type="entry name" value="Sig_transdc_His_kin_Hpt_dom"/>
</dbReference>
<evidence type="ECO:0000256" key="9">
    <source>
        <dbReference type="ARBA" id="ARBA00022777"/>
    </source>
</evidence>
<evidence type="ECO:0000256" key="14">
    <source>
        <dbReference type="PROSITE-ProRule" id="PRU00110"/>
    </source>
</evidence>
<feature type="domain" description="PAS" evidence="19">
    <location>
        <begin position="710"/>
        <end position="781"/>
    </location>
</feature>
<dbReference type="SMART" id="SM00086">
    <property type="entry name" value="PAC"/>
    <property type="match status" value="4"/>
</dbReference>
<keyword evidence="10" id="KW-0067">ATP-binding</keyword>
<dbReference type="PRINTS" id="PR00344">
    <property type="entry name" value="BCTRLSENSOR"/>
</dbReference>
<dbReference type="SMART" id="SM00091">
    <property type="entry name" value="PAS"/>
    <property type="match status" value="4"/>
</dbReference>
<evidence type="ECO:0000256" key="13">
    <source>
        <dbReference type="ARBA" id="ARBA00023293"/>
    </source>
</evidence>
<dbReference type="Pfam" id="PF08447">
    <property type="entry name" value="PAS_3"/>
    <property type="match status" value="2"/>
</dbReference>
<dbReference type="InterPro" id="IPR003018">
    <property type="entry name" value="GAF"/>
</dbReference>
<dbReference type="PANTHER" id="PTHR43047">
    <property type="entry name" value="TWO-COMPONENT HISTIDINE PROTEIN KINASE"/>
    <property type="match status" value="1"/>
</dbReference>
<feature type="modified residue" description="Phosphohistidine" evidence="14">
    <location>
        <position position="1285"/>
    </location>
</feature>
<dbReference type="PROSITE" id="PS50109">
    <property type="entry name" value="HIS_KIN"/>
    <property type="match status" value="1"/>
</dbReference>
<dbReference type="CDD" id="cd16922">
    <property type="entry name" value="HATPase_EvgS-ArcB-TorS-like"/>
    <property type="match status" value="1"/>
</dbReference>
<dbReference type="InterPro" id="IPR035965">
    <property type="entry name" value="PAS-like_dom_sf"/>
</dbReference>
<evidence type="ECO:0000256" key="7">
    <source>
        <dbReference type="ARBA" id="ARBA00022692"/>
    </source>
</evidence>
<dbReference type="InterPro" id="IPR013655">
    <property type="entry name" value="PAS_fold_3"/>
</dbReference>
<comment type="subcellular location">
    <subcellularLocation>
        <location evidence="2">Cell inner membrane</location>
        <topology evidence="2">Multi-pass membrane protein</topology>
    </subcellularLocation>
</comment>
<dbReference type="InterPro" id="IPR036641">
    <property type="entry name" value="HPT_dom_sf"/>
</dbReference>
<comment type="catalytic activity">
    <reaction evidence="1">
        <text>ATP + protein L-histidine = ADP + protein N-phospho-L-histidine.</text>
        <dbReference type="EC" id="2.7.13.3"/>
    </reaction>
</comment>
<dbReference type="Pfam" id="PF02518">
    <property type="entry name" value="HATPase_c"/>
    <property type="match status" value="1"/>
</dbReference>
<dbReference type="SUPFAM" id="SSF55785">
    <property type="entry name" value="PYP-like sensor domain (PAS domain)"/>
    <property type="match status" value="4"/>
</dbReference>
<dbReference type="InterPro" id="IPR004358">
    <property type="entry name" value="Sig_transdc_His_kin-like_C"/>
</dbReference>
<keyword evidence="16" id="KW-0175">Coiled coil</keyword>
<dbReference type="Gene3D" id="3.30.450.260">
    <property type="entry name" value="Haem NO binding associated domain"/>
    <property type="match status" value="1"/>
</dbReference>
<keyword evidence="23" id="KW-1185">Reference proteome</keyword>
<dbReference type="PROSITE" id="PS50110">
    <property type="entry name" value="RESPONSE_REGULATORY"/>
    <property type="match status" value="1"/>
</dbReference>
<dbReference type="Gene3D" id="1.10.287.130">
    <property type="match status" value="1"/>
</dbReference>
<keyword evidence="4" id="KW-0997">Cell inner membrane</keyword>
<evidence type="ECO:0000313" key="22">
    <source>
        <dbReference type="EMBL" id="GMQ30604.1"/>
    </source>
</evidence>
<evidence type="ECO:0000256" key="15">
    <source>
        <dbReference type="PROSITE-ProRule" id="PRU00169"/>
    </source>
</evidence>
<dbReference type="InterPro" id="IPR000700">
    <property type="entry name" value="PAS-assoc_C"/>
</dbReference>
<evidence type="ECO:0000256" key="5">
    <source>
        <dbReference type="ARBA" id="ARBA00022553"/>
    </source>
</evidence>
<dbReference type="SMART" id="SM00065">
    <property type="entry name" value="GAF"/>
    <property type="match status" value="1"/>
</dbReference>
<dbReference type="SMART" id="SM00448">
    <property type="entry name" value="REC"/>
    <property type="match status" value="1"/>
</dbReference>
<gene>
    <name evidence="22" type="ORF">Aconfl_32470</name>
</gene>
<dbReference type="InterPro" id="IPR036097">
    <property type="entry name" value="HisK_dim/P_sf"/>
</dbReference>
<dbReference type="InterPro" id="IPR036890">
    <property type="entry name" value="HATPase_C_sf"/>
</dbReference>
<dbReference type="Pfam" id="PF01590">
    <property type="entry name" value="GAF"/>
    <property type="match status" value="1"/>
</dbReference>
<organism evidence="22 23">
    <name type="scientific">Algoriphagus confluentis</name>
    <dbReference type="NCBI Taxonomy" id="1697556"/>
    <lineage>
        <taxon>Bacteria</taxon>
        <taxon>Pseudomonadati</taxon>
        <taxon>Bacteroidota</taxon>
        <taxon>Cytophagia</taxon>
        <taxon>Cytophagales</taxon>
        <taxon>Cyclobacteriaceae</taxon>
        <taxon>Algoriphagus</taxon>
    </lineage>
</organism>
<feature type="domain" description="PAC" evidence="20">
    <location>
        <begin position="783"/>
        <end position="835"/>
    </location>
</feature>
<dbReference type="Gene3D" id="3.30.565.10">
    <property type="entry name" value="Histidine kinase-like ATPase, C-terminal domain"/>
    <property type="match status" value="1"/>
</dbReference>
<dbReference type="NCBIfam" id="TIGR00229">
    <property type="entry name" value="sensory_box"/>
    <property type="match status" value="4"/>
</dbReference>
<keyword evidence="13" id="KW-0141">cGMP biosynthesis</keyword>
<evidence type="ECO:0000256" key="2">
    <source>
        <dbReference type="ARBA" id="ARBA00004429"/>
    </source>
</evidence>
<dbReference type="Pfam" id="PF00072">
    <property type="entry name" value="Response_reg"/>
    <property type="match status" value="1"/>
</dbReference>
<dbReference type="PROSITE" id="PS50113">
    <property type="entry name" value="PAC"/>
    <property type="match status" value="4"/>
</dbReference>
<dbReference type="SUPFAM" id="SSF47226">
    <property type="entry name" value="Histidine-containing phosphotransfer domain, HPT domain"/>
    <property type="match status" value="1"/>
</dbReference>
<dbReference type="SUPFAM" id="SSF47384">
    <property type="entry name" value="Homodimeric domain of signal transducing histidine kinase"/>
    <property type="match status" value="1"/>
</dbReference>
<keyword evidence="8" id="KW-0547">Nucleotide-binding</keyword>
<evidence type="ECO:0000256" key="8">
    <source>
        <dbReference type="ARBA" id="ARBA00022741"/>
    </source>
</evidence>
<evidence type="ECO:0000313" key="23">
    <source>
        <dbReference type="Proteomes" id="UP001338309"/>
    </source>
</evidence>
<feature type="domain" description="PAC" evidence="20">
    <location>
        <begin position="480"/>
        <end position="531"/>
    </location>
</feature>
<dbReference type="InterPro" id="IPR001789">
    <property type="entry name" value="Sig_transdc_resp-reg_receiver"/>
</dbReference>
<accession>A0ABQ6PRH1</accession>
<evidence type="ECO:0000256" key="3">
    <source>
        <dbReference type="ARBA" id="ARBA00022475"/>
    </source>
</evidence>
<dbReference type="PANTHER" id="PTHR43047:SF72">
    <property type="entry name" value="OSMOSENSING HISTIDINE PROTEIN KINASE SLN1"/>
    <property type="match status" value="1"/>
</dbReference>
<dbReference type="Gene3D" id="3.40.50.2300">
    <property type="match status" value="1"/>
</dbReference>
<dbReference type="Pfam" id="PF01627">
    <property type="entry name" value="Hpt"/>
    <property type="match status" value="1"/>
</dbReference>
<dbReference type="SMART" id="SM00388">
    <property type="entry name" value="HisKA"/>
    <property type="match status" value="1"/>
</dbReference>
<proteinExistence type="predicted"/>
<dbReference type="Proteomes" id="UP001338309">
    <property type="component" value="Unassembled WGS sequence"/>
</dbReference>
<reference evidence="22 23" key="1">
    <citation type="submission" date="2023-08" db="EMBL/GenBank/DDBJ databases">
        <title>Draft genome sequence of Algoriphagus confluentis.</title>
        <authorList>
            <person name="Takatani N."/>
            <person name="Hosokawa M."/>
            <person name="Sawabe T."/>
        </authorList>
    </citation>
    <scope>NUCLEOTIDE SEQUENCE [LARGE SCALE GENOMIC DNA]</scope>
    <source>
        <strain evidence="22 23">NBRC 111222</strain>
    </source>
</reference>
<keyword evidence="11" id="KW-1133">Transmembrane helix</keyword>
<dbReference type="PROSITE" id="PS50112">
    <property type="entry name" value="PAS"/>
    <property type="match status" value="3"/>
</dbReference>
<sequence>MNRTFPFHFGFDELGKILFIGPSLEKMLGDIRGRFFKDLFQFERPKLLGFNVEDMTQSLDQTFLFKAKVGKNALFRGQFDYFKDQGFLIFLGTPWFSSIEEVSENDLAISDFAPLDPLIDLLHLIKNQELVTDDLKELVQTINNQKQELEKLAYVASANADGILYTDSEGRITYVNEGFIRQTGYSKFEVIGSTPIEIGRGPETEKDKIEAMLQAFFRQESFKLELKMYRKDGTFFEARINGQPILNSQGKFLHFFSQIENVTEEKVSKKRMRDFEDTFRKVLEFSGDNVWEHDFNTNKTIFSNKKNNFLGFKFDQNTNLAELWYRSIFEEDLPVLLENDQNYRKGLISSHQLEYRIKSQDGTIKWVKDRGIVIEKDESGKPLKIIGTHSDITEQKNAQQELISVNKKLGSVLNELKDVIWSVTYPDLNGIFFTPSAEELFGLDMDTLMKDNSWWGKIVYKEDLPVLNEIISEVVEKSEYEKKYRIQTPDGQIKWVQSKGKLIYEDGVPIRMNGILVDITEKKKTEELLEAQEELKNILIELSSTYINMDLDEVDQQIQNSLRRIGEFVGADRAYIFKYNLGANTCSCTYEWVQHGISEEKENTQNVPLEALPQWVEAHEKGEPFSVEDVSVLDQQGLGELKEILEPQGIQSLIAIPMMYRKELLGFVGFDSVNQKHSYSQKEIELLFVFAQMLINVQMRKQSETRLFHQEEKFRNIISNMNLGLLEVDLNENVLHANNTFCEMSGYSLENLVGSKATDLLLDEDSKEKLLKRSKSRIEGISDSYELKYHRPDGEARWWYISGAPNYNDKNELIGSIGIHLDITEQKRLEEELIRQREEAEKSKRAKEIFFANMSHEIRTPMNAIVGMSEQMAKTKLDEKQKVFLSTINSSANHLTVIIKDILDLSKLEAGKMTLESIGFDPREILSKVIQMMNSKAEEKGLNLDISSCDSSLNPILIGDPYRINQILLNLISNAVKFTEKGKVQISCKVLEDRSDSQVVSIQISDTGIGMDTSFIKGNIEKFSQEDSAITRKYGGTGLGLSITKELVDLMGGEFEIKSKKGIGTQVTVKFTFQKGTEEDIPMESQLTVDLQKLKGKRILIVDDNEFNRLVATTVLDQFEMELTTANHGQEAVGICREKDFDLILMDIQMPIMDGVKATQIIREELKKTVPIIALTAFAMKGDEEKYTKKGMDGFLAKPFQEKDILRVLGSIFDLDAKESVKPKIDTKPKEKLYSLDELEAIAKGNEDFVSKMLELFQTNAKEGMEQLKVSFENGDFTQVKRIAHRIKPSIKMMRISEISEEVSELEKEIEGQKDSPRMKFIIMHMEEILNEVLQDLKEK</sequence>
<evidence type="ECO:0000256" key="4">
    <source>
        <dbReference type="ARBA" id="ARBA00022519"/>
    </source>
</evidence>
<dbReference type="InterPro" id="IPR003594">
    <property type="entry name" value="HATPase_dom"/>
</dbReference>